<dbReference type="Pfam" id="PF10336">
    <property type="entry name" value="DUF2420"/>
    <property type="match status" value="1"/>
</dbReference>
<organism evidence="2 3">
    <name type="scientific">Jaapia argillacea MUCL 33604</name>
    <dbReference type="NCBI Taxonomy" id="933084"/>
    <lineage>
        <taxon>Eukaryota</taxon>
        <taxon>Fungi</taxon>
        <taxon>Dikarya</taxon>
        <taxon>Basidiomycota</taxon>
        <taxon>Agaricomycotina</taxon>
        <taxon>Agaricomycetes</taxon>
        <taxon>Agaricomycetidae</taxon>
        <taxon>Jaapiales</taxon>
        <taxon>Jaapiaceae</taxon>
        <taxon>Jaapia</taxon>
    </lineage>
</organism>
<dbReference type="InParanoid" id="A0A067QDC2"/>
<proteinExistence type="predicted"/>
<keyword evidence="3" id="KW-1185">Reference proteome</keyword>
<feature type="compositionally biased region" description="Polar residues" evidence="1">
    <location>
        <begin position="140"/>
        <end position="152"/>
    </location>
</feature>
<evidence type="ECO:0000313" key="3">
    <source>
        <dbReference type="Proteomes" id="UP000027265"/>
    </source>
</evidence>
<feature type="region of interest" description="Disordered" evidence="1">
    <location>
        <begin position="120"/>
        <end position="291"/>
    </location>
</feature>
<sequence>MVETIDAPMMDYTGDNDVSMHGGSTQDQPWFRSESLMDDDGLMVDQDIDHESVEVDMEAYDAEGVEYEMVDDPGEDSHLSGDVVDVEVYDVSQAPSPNMPAVVDLGYASTHDIAREAKTHHHIDVEANVPRTPPLETPLDSHQFNFGDQSLNHELPTDDRPDSAPSGILDFSQAEPVAPTREGAHTVSHSPSESPHPVAPGVSATDGSHSLLPSTELAGANDQAKESQSIPDFGQNGGPSEVATQHSSERATEHPVLEDHSSQSPKPNDVGIYPEDNPGGPDPHEISEGVYIDPPPAVILSWSSKPDDPEIQCTLFNYPPSGSGSRSPAPGSCPPADVVLLLHQRPTLYYEPLSVVFEALREVEMITDLPYLEEGELMMDAYDLRLSISEDNVYSREVTLHDLNILHDGSGFSGPLRLRLVCTTPRFIVRYHEIQDQVARLNLVGSGEGLVPRQEEVPETGEVDDNVPTEETQPTEPEFSAPPDPDFENQEDKQDDEKIYEHAAAEDDGSRRSEHGNSGDEDHEERGTVPEYENDVAHPDDDFADEDNLRPSLDSDVVHDSSGADNEEYTEYQDYEAPREDDEDDFGEDLPEELGGFGGDVDDQPPEHGDVAKVDDPTEDKLPESVSAAVDEVELSAGPDNLHQTASSDGLFEDEHSFDTPEFDPHDTTEEGVAASSADFTNPQLTAIYESNHLNLIEKESFDETPSNEAEAVDDDTDRDSAAKLTAYEDGDEPQLEDFDEQDDWAEDTLDDEDDTLRNPEPDATSAHSSHTLSSKTSKRSFDQVDLNDEPDNDDVSPPSSPDPKRLRKL</sequence>
<feature type="compositionally biased region" description="Acidic residues" evidence="1">
    <location>
        <begin position="786"/>
        <end position="795"/>
    </location>
</feature>
<dbReference type="AlphaFoldDB" id="A0A067QDC2"/>
<feature type="compositionally biased region" description="Low complexity" evidence="1">
    <location>
        <begin position="764"/>
        <end position="776"/>
    </location>
</feature>
<feature type="compositionally biased region" description="Acidic residues" evidence="1">
    <location>
        <begin position="729"/>
        <end position="755"/>
    </location>
</feature>
<gene>
    <name evidence="2" type="ORF">JAAARDRAFT_55334</name>
</gene>
<accession>A0A067QDC2</accession>
<feature type="region of interest" description="Disordered" evidence="1">
    <location>
        <begin position="698"/>
        <end position="810"/>
    </location>
</feature>
<name>A0A067QDC2_9AGAM</name>
<dbReference type="STRING" id="933084.A0A067QDC2"/>
<protein>
    <submittedName>
        <fullName evidence="2">Uncharacterized protein</fullName>
    </submittedName>
</protein>
<evidence type="ECO:0000256" key="1">
    <source>
        <dbReference type="SAM" id="MobiDB-lite"/>
    </source>
</evidence>
<feature type="compositionally biased region" description="Acidic residues" evidence="1">
    <location>
        <begin position="457"/>
        <end position="468"/>
    </location>
</feature>
<dbReference type="OrthoDB" id="2507795at2759"/>
<dbReference type="InterPro" id="IPR018822">
    <property type="entry name" value="UPF0646"/>
</dbReference>
<feature type="compositionally biased region" description="Low complexity" evidence="1">
    <location>
        <begin position="187"/>
        <end position="200"/>
    </location>
</feature>
<feature type="region of interest" description="Disordered" evidence="1">
    <location>
        <begin position="450"/>
        <end position="680"/>
    </location>
</feature>
<dbReference type="HOGENOM" id="CLU_017165_0_0_1"/>
<feature type="compositionally biased region" description="Basic and acidic residues" evidence="1">
    <location>
        <begin position="490"/>
        <end position="528"/>
    </location>
</feature>
<dbReference type="EMBL" id="KL197713">
    <property type="protein sequence ID" value="KDQ60606.1"/>
    <property type="molecule type" value="Genomic_DNA"/>
</dbReference>
<reference evidence="3" key="1">
    <citation type="journal article" date="2014" name="Proc. Natl. Acad. Sci. U.S.A.">
        <title>Extensive sampling of basidiomycete genomes demonstrates inadequacy of the white-rot/brown-rot paradigm for wood decay fungi.</title>
        <authorList>
            <person name="Riley R."/>
            <person name="Salamov A.A."/>
            <person name="Brown D.W."/>
            <person name="Nagy L.G."/>
            <person name="Floudas D."/>
            <person name="Held B.W."/>
            <person name="Levasseur A."/>
            <person name="Lombard V."/>
            <person name="Morin E."/>
            <person name="Otillar R."/>
            <person name="Lindquist E.A."/>
            <person name="Sun H."/>
            <person name="LaButti K.M."/>
            <person name="Schmutz J."/>
            <person name="Jabbour D."/>
            <person name="Luo H."/>
            <person name="Baker S.E."/>
            <person name="Pisabarro A.G."/>
            <person name="Walton J.D."/>
            <person name="Blanchette R.A."/>
            <person name="Henrissat B."/>
            <person name="Martin F."/>
            <person name="Cullen D."/>
            <person name="Hibbett D.S."/>
            <person name="Grigoriev I.V."/>
        </authorList>
    </citation>
    <scope>NUCLEOTIDE SEQUENCE [LARGE SCALE GENOMIC DNA]</scope>
    <source>
        <strain evidence="3">MUCL 33604</strain>
    </source>
</reference>
<feature type="compositionally biased region" description="Low complexity" evidence="1">
    <location>
        <begin position="469"/>
        <end position="478"/>
    </location>
</feature>
<feature type="compositionally biased region" description="Basic and acidic residues" evidence="1">
    <location>
        <begin position="605"/>
        <end position="623"/>
    </location>
</feature>
<evidence type="ECO:0000313" key="2">
    <source>
        <dbReference type="EMBL" id="KDQ60606.1"/>
    </source>
</evidence>
<feature type="compositionally biased region" description="Basic and acidic residues" evidence="1">
    <location>
        <begin position="247"/>
        <end position="261"/>
    </location>
</feature>
<feature type="compositionally biased region" description="Basic and acidic residues" evidence="1">
    <location>
        <begin position="653"/>
        <end position="669"/>
    </location>
</feature>
<dbReference type="Proteomes" id="UP000027265">
    <property type="component" value="Unassembled WGS sequence"/>
</dbReference>
<feature type="compositionally biased region" description="Acidic residues" evidence="1">
    <location>
        <begin position="565"/>
        <end position="592"/>
    </location>
</feature>